<protein>
    <submittedName>
        <fullName evidence="1">Uncharacterized protein</fullName>
    </submittedName>
</protein>
<name>A0A0D7ATC7_9AGAR</name>
<sequence>MWLWPHILPLDSTVCDGVYFLVKDCEQTAAVEMRSEAKGVARFVANVALNHSERESAEGETRRRSVIIGSLGESDLVDAGFGRYRGEREHEGAKLTPNTGVER</sequence>
<proteinExistence type="predicted"/>
<reference evidence="1 2" key="1">
    <citation type="journal article" date="2015" name="Fungal Genet. Biol.">
        <title>Evolution of novel wood decay mechanisms in Agaricales revealed by the genome sequences of Fistulina hepatica and Cylindrobasidium torrendii.</title>
        <authorList>
            <person name="Floudas D."/>
            <person name="Held B.W."/>
            <person name="Riley R."/>
            <person name="Nagy L.G."/>
            <person name="Koehler G."/>
            <person name="Ransdell A.S."/>
            <person name="Younus H."/>
            <person name="Chow J."/>
            <person name="Chiniquy J."/>
            <person name="Lipzen A."/>
            <person name="Tritt A."/>
            <person name="Sun H."/>
            <person name="Haridas S."/>
            <person name="LaButti K."/>
            <person name="Ohm R.A."/>
            <person name="Kues U."/>
            <person name="Blanchette R.A."/>
            <person name="Grigoriev I.V."/>
            <person name="Minto R.E."/>
            <person name="Hibbett D.S."/>
        </authorList>
    </citation>
    <scope>NUCLEOTIDE SEQUENCE [LARGE SCALE GENOMIC DNA]</scope>
    <source>
        <strain evidence="1 2">FP15055 ss-10</strain>
    </source>
</reference>
<accession>A0A0D7ATC7</accession>
<dbReference type="Proteomes" id="UP000054007">
    <property type="component" value="Unassembled WGS sequence"/>
</dbReference>
<evidence type="ECO:0000313" key="2">
    <source>
        <dbReference type="Proteomes" id="UP000054007"/>
    </source>
</evidence>
<organism evidence="1 2">
    <name type="scientific">Cylindrobasidium torrendii FP15055 ss-10</name>
    <dbReference type="NCBI Taxonomy" id="1314674"/>
    <lineage>
        <taxon>Eukaryota</taxon>
        <taxon>Fungi</taxon>
        <taxon>Dikarya</taxon>
        <taxon>Basidiomycota</taxon>
        <taxon>Agaricomycotina</taxon>
        <taxon>Agaricomycetes</taxon>
        <taxon>Agaricomycetidae</taxon>
        <taxon>Agaricales</taxon>
        <taxon>Marasmiineae</taxon>
        <taxon>Physalacriaceae</taxon>
        <taxon>Cylindrobasidium</taxon>
    </lineage>
</organism>
<dbReference type="EMBL" id="KN880936">
    <property type="protein sequence ID" value="KIY61472.1"/>
    <property type="molecule type" value="Genomic_DNA"/>
</dbReference>
<keyword evidence="2" id="KW-1185">Reference proteome</keyword>
<gene>
    <name evidence="1" type="ORF">CYLTODRAFT_415414</name>
</gene>
<dbReference type="AlphaFoldDB" id="A0A0D7ATC7"/>
<evidence type="ECO:0000313" key="1">
    <source>
        <dbReference type="EMBL" id="KIY61472.1"/>
    </source>
</evidence>